<evidence type="ECO:0000313" key="2">
    <source>
        <dbReference type="EMBL" id="TDR22428.1"/>
    </source>
</evidence>
<dbReference type="InterPro" id="IPR027396">
    <property type="entry name" value="DsrEFH-like"/>
</dbReference>
<dbReference type="PANTHER" id="PTHR37691:SF1">
    <property type="entry name" value="BLR3518 PROTEIN"/>
    <property type="match status" value="1"/>
</dbReference>
<dbReference type="OrthoDB" id="7206705at2"/>
<dbReference type="SUPFAM" id="SSF75169">
    <property type="entry name" value="DsrEFH-like"/>
    <property type="match status" value="1"/>
</dbReference>
<name>A0A4R6Y0J0_9GAMM</name>
<protein>
    <submittedName>
        <fullName evidence="2">Intracellular sulfur oxidation DsrE/DsrF family protein</fullName>
    </submittedName>
</protein>
<dbReference type="Pfam" id="PF02635">
    <property type="entry name" value="DsrE"/>
    <property type="match status" value="1"/>
</dbReference>
<sequence>MKSIFIIYGLFFSFQSLAQMDQFHAGKVIENHGKIAEVEGMDPLPPGAQFNVSFDVSKAAVPGEINRSIDSVARFINMHDAAGVAAEQINLAMVVHGGSVRDMTVNNAYRKNNEADNANVALIMALQKQGVDFYVCGQSAAYYGVKTEDLIPGVKMALSAMTAHALLQQKGYTLNPF</sequence>
<keyword evidence="3" id="KW-1185">Reference proteome</keyword>
<feature type="signal peptide" evidence="1">
    <location>
        <begin position="1"/>
        <end position="18"/>
    </location>
</feature>
<dbReference type="PANTHER" id="PTHR37691">
    <property type="entry name" value="BLR3518 PROTEIN"/>
    <property type="match status" value="1"/>
</dbReference>
<feature type="chain" id="PRO_5020273272" evidence="1">
    <location>
        <begin position="19"/>
        <end position="177"/>
    </location>
</feature>
<dbReference type="EMBL" id="SNZB01000002">
    <property type="protein sequence ID" value="TDR22428.1"/>
    <property type="molecule type" value="Genomic_DNA"/>
</dbReference>
<proteinExistence type="predicted"/>
<accession>A0A4R6Y0J0</accession>
<dbReference type="Proteomes" id="UP000295724">
    <property type="component" value="Unassembled WGS sequence"/>
</dbReference>
<evidence type="ECO:0000256" key="1">
    <source>
        <dbReference type="SAM" id="SignalP"/>
    </source>
</evidence>
<dbReference type="AlphaFoldDB" id="A0A4R6Y0J0"/>
<keyword evidence="1" id="KW-0732">Signal</keyword>
<dbReference type="Gene3D" id="3.40.1260.10">
    <property type="entry name" value="DsrEFH-like"/>
    <property type="match status" value="1"/>
</dbReference>
<organism evidence="2 3">
    <name type="scientific">Marinicella litoralis</name>
    <dbReference type="NCBI Taxonomy" id="644220"/>
    <lineage>
        <taxon>Bacteria</taxon>
        <taxon>Pseudomonadati</taxon>
        <taxon>Pseudomonadota</taxon>
        <taxon>Gammaproteobacteria</taxon>
        <taxon>Lysobacterales</taxon>
        <taxon>Marinicellaceae</taxon>
        <taxon>Marinicella</taxon>
    </lineage>
</organism>
<dbReference type="InterPro" id="IPR003787">
    <property type="entry name" value="Sulphur_relay_DsrE/F-like"/>
</dbReference>
<gene>
    <name evidence="2" type="ORF">C8D91_0917</name>
</gene>
<evidence type="ECO:0000313" key="3">
    <source>
        <dbReference type="Proteomes" id="UP000295724"/>
    </source>
</evidence>
<comment type="caution">
    <text evidence="2">The sequence shown here is derived from an EMBL/GenBank/DDBJ whole genome shotgun (WGS) entry which is preliminary data.</text>
</comment>
<dbReference type="RefSeq" id="WP_099019070.1">
    <property type="nucleotide sequence ID" value="NZ_NIHB01000002.1"/>
</dbReference>
<reference evidence="2 3" key="1">
    <citation type="submission" date="2019-03" db="EMBL/GenBank/DDBJ databases">
        <title>Genomic Encyclopedia of Type Strains, Phase IV (KMG-IV): sequencing the most valuable type-strain genomes for metagenomic binning, comparative biology and taxonomic classification.</title>
        <authorList>
            <person name="Goeker M."/>
        </authorList>
    </citation>
    <scope>NUCLEOTIDE SEQUENCE [LARGE SCALE GENOMIC DNA]</scope>
    <source>
        <strain evidence="2 3">DSM 25488</strain>
    </source>
</reference>